<accession>A0A6F9DBW8</accession>
<dbReference type="PANTHER" id="PTHR32261">
    <property type="entry name" value="CALCIUM HOMEOSTASIS MODULATOR PROTEIN"/>
    <property type="match status" value="1"/>
</dbReference>
<dbReference type="AlphaFoldDB" id="A0A6F9DBW8"/>
<evidence type="ECO:0000256" key="3">
    <source>
        <dbReference type="ARBA" id="ARBA00022448"/>
    </source>
</evidence>
<name>A0A6F9DBW8_9ASCI</name>
<organism evidence="11">
    <name type="scientific">Phallusia mammillata</name>
    <dbReference type="NCBI Taxonomy" id="59560"/>
    <lineage>
        <taxon>Eukaryota</taxon>
        <taxon>Metazoa</taxon>
        <taxon>Chordata</taxon>
        <taxon>Tunicata</taxon>
        <taxon>Ascidiacea</taxon>
        <taxon>Phlebobranchia</taxon>
        <taxon>Ascidiidae</taxon>
        <taxon>Phallusia</taxon>
    </lineage>
</organism>
<gene>
    <name evidence="11" type="primary">Fam26f-001</name>
</gene>
<evidence type="ECO:0000256" key="9">
    <source>
        <dbReference type="SAM" id="MobiDB-lite"/>
    </source>
</evidence>
<evidence type="ECO:0000256" key="5">
    <source>
        <dbReference type="ARBA" id="ARBA00022989"/>
    </source>
</evidence>
<feature type="transmembrane region" description="Helical" evidence="10">
    <location>
        <begin position="183"/>
        <end position="203"/>
    </location>
</feature>
<keyword evidence="7 10" id="KW-0472">Membrane</keyword>
<evidence type="ECO:0000256" key="8">
    <source>
        <dbReference type="ARBA" id="ARBA00023303"/>
    </source>
</evidence>
<evidence type="ECO:0000256" key="7">
    <source>
        <dbReference type="ARBA" id="ARBA00023136"/>
    </source>
</evidence>
<comment type="subcellular location">
    <subcellularLocation>
        <location evidence="1">Membrane</location>
        <topology evidence="1">Multi-pass membrane protein</topology>
    </subcellularLocation>
</comment>
<dbReference type="GO" id="GO:0005261">
    <property type="term" value="F:monoatomic cation channel activity"/>
    <property type="evidence" value="ECO:0007669"/>
    <property type="project" value="TreeGrafter"/>
</dbReference>
<evidence type="ECO:0000256" key="2">
    <source>
        <dbReference type="ARBA" id="ARBA00008497"/>
    </source>
</evidence>
<dbReference type="GO" id="GO:0005886">
    <property type="term" value="C:plasma membrane"/>
    <property type="evidence" value="ECO:0007669"/>
    <property type="project" value="TreeGrafter"/>
</dbReference>
<keyword evidence="8" id="KW-0407">Ion channel</keyword>
<keyword evidence="4 10" id="KW-0812">Transmembrane</keyword>
<keyword evidence="6" id="KW-0406">Ion transport</keyword>
<dbReference type="GO" id="GO:1904669">
    <property type="term" value="P:ATP export"/>
    <property type="evidence" value="ECO:0007669"/>
    <property type="project" value="UniProtKB-ARBA"/>
</dbReference>
<dbReference type="Pfam" id="PF14798">
    <property type="entry name" value="Ca_hom_mod"/>
    <property type="match status" value="1"/>
</dbReference>
<evidence type="ECO:0000256" key="6">
    <source>
        <dbReference type="ARBA" id="ARBA00023065"/>
    </source>
</evidence>
<feature type="transmembrane region" description="Helical" evidence="10">
    <location>
        <begin position="69"/>
        <end position="89"/>
    </location>
</feature>
<dbReference type="InterPro" id="IPR029569">
    <property type="entry name" value="CALHM"/>
</dbReference>
<dbReference type="PANTHER" id="PTHR32261:SF1">
    <property type="entry name" value="CALCIUM HOMEOSTASIS MODULATOR PROTEIN"/>
    <property type="match status" value="1"/>
</dbReference>
<reference evidence="11" key="1">
    <citation type="submission" date="2020-04" db="EMBL/GenBank/DDBJ databases">
        <authorList>
            <person name="Neveu A P."/>
        </authorList>
    </citation>
    <scope>NUCLEOTIDE SEQUENCE</scope>
    <source>
        <tissue evidence="11">Whole embryo</tissue>
    </source>
</reference>
<protein>
    <submittedName>
        <fullName evidence="11">Protein FAM26F-like</fullName>
    </submittedName>
</protein>
<proteinExistence type="evidence at transcript level"/>
<comment type="similarity">
    <text evidence="2">Belongs to the CALHM family.</text>
</comment>
<keyword evidence="5 10" id="KW-1133">Transmembrane helix</keyword>
<evidence type="ECO:0000256" key="4">
    <source>
        <dbReference type="ARBA" id="ARBA00022692"/>
    </source>
</evidence>
<sequence length="348" mass="39571">MAAMAQNLNAAFLSASKTVKTSSGSAINIVICLVTVGSEQLFSFAVFNCPCPPTNVSNQGDREVVSGNAIYGCVFIIVPAITLFFMGYAMNIRTWKLMTGCCNRHSEAARGLLAGCATLSEIFMQSMVAPCAWVSIAFLDGKYYACAMTRQPYDMTCRDVIRTPANKIRFTVEYERQKQVSQVIGWCFIASVLIVGALVYMFYRWFSPLTYHQRHYMKWYQEIEVKQFEELAKKEITEETKENVLNFLQHRREKTHWDKISTVFTHTKFKGYEVYSRLDQWSENQNTSCMDEARPLDRQQGSSRSTDKEGNDVIGVDVVEMSEKTALETHIDETARLLNSSSMQDTQC</sequence>
<dbReference type="EMBL" id="LR785040">
    <property type="protein sequence ID" value="CAB3244481.1"/>
    <property type="molecule type" value="mRNA"/>
</dbReference>
<evidence type="ECO:0000256" key="1">
    <source>
        <dbReference type="ARBA" id="ARBA00004141"/>
    </source>
</evidence>
<feature type="region of interest" description="Disordered" evidence="9">
    <location>
        <begin position="289"/>
        <end position="314"/>
    </location>
</feature>
<evidence type="ECO:0000256" key="10">
    <source>
        <dbReference type="SAM" id="Phobius"/>
    </source>
</evidence>
<keyword evidence="3" id="KW-0813">Transport</keyword>
<evidence type="ECO:0000313" key="11">
    <source>
        <dbReference type="EMBL" id="CAB3244481.1"/>
    </source>
</evidence>